<dbReference type="RefSeq" id="WP_139338629.1">
    <property type="nucleotide sequence ID" value="NZ_JRMH01000001.1"/>
</dbReference>
<dbReference type="Proteomes" id="UP000189286">
    <property type="component" value="Unassembled WGS sequence"/>
</dbReference>
<dbReference type="EMBL" id="MPUJ01000004">
    <property type="protein sequence ID" value="ONK07581.1"/>
    <property type="molecule type" value="Genomic_DNA"/>
</dbReference>
<comment type="caution">
    <text evidence="1">The sequence shown here is derived from an EMBL/GenBank/DDBJ whole genome shotgun (WGS) entry which is preliminary data.</text>
</comment>
<organism evidence="1 2">
    <name type="scientific">Pectobacterium actinidiae</name>
    <dbReference type="NCBI Taxonomy" id="1507808"/>
    <lineage>
        <taxon>Bacteria</taxon>
        <taxon>Pseudomonadati</taxon>
        <taxon>Pseudomonadota</taxon>
        <taxon>Gammaproteobacteria</taxon>
        <taxon>Enterobacterales</taxon>
        <taxon>Pectobacteriaceae</taxon>
        <taxon>Pectobacterium</taxon>
    </lineage>
</organism>
<sequence length="265" mass="29413">MTKTIWQENKILPLEYLSIGRAAKLLGCEIDDIWHWSEQGIIRLCVNIPWGPVVGVVRFRVDTPSKEFIEAFNERRELDLGLGESIANFIPESLEETTIKTEIYSGSKSFAGPHNGYFNTQAILCGLWTVPEISRSVTPRLLFPVSCHEWVKDLCVTIPKPPISKESDLLLTGAELERIHGIIHHKPSTINSLQKNSERESASLKMALVLLLKDAGINVSSPSAVASNLDAIAEKHGYSIRHSPATTSRWCDSGEASLLGKRSEK</sequence>
<protein>
    <submittedName>
        <fullName evidence="1">Uncharacterized protein</fullName>
    </submittedName>
</protein>
<dbReference type="OrthoDB" id="6580368at2"/>
<accession>A0A1V2R5F2</accession>
<reference evidence="2" key="1">
    <citation type="submission" date="2016-11" db="EMBL/GenBank/DDBJ databases">
        <authorList>
            <person name="Panda P."/>
            <person name="Visnovsky S."/>
            <person name="Pitman A."/>
        </authorList>
    </citation>
    <scope>NUCLEOTIDE SEQUENCE [LARGE SCALE GENOMIC DNA]</scope>
    <source>
        <strain evidence="2">ICMP 9972</strain>
    </source>
</reference>
<proteinExistence type="predicted"/>
<gene>
    <name evidence="1" type="ORF">BSK71_07840</name>
</gene>
<dbReference type="AlphaFoldDB" id="A0A1V2R5F2"/>
<name>A0A1V2R5F2_9GAMM</name>
<evidence type="ECO:0000313" key="1">
    <source>
        <dbReference type="EMBL" id="ONK07581.1"/>
    </source>
</evidence>
<evidence type="ECO:0000313" key="2">
    <source>
        <dbReference type="Proteomes" id="UP000189286"/>
    </source>
</evidence>